<dbReference type="RefSeq" id="WP_133394785.1">
    <property type="nucleotide sequence ID" value="NZ_SMTG01000009.1"/>
</dbReference>
<evidence type="ECO:0000313" key="3">
    <source>
        <dbReference type="Proteomes" id="UP000295543"/>
    </source>
</evidence>
<protein>
    <submittedName>
        <fullName evidence="2">Uncharacterized protein</fullName>
    </submittedName>
</protein>
<dbReference type="Proteomes" id="UP000295543">
    <property type="component" value="Unassembled WGS sequence"/>
</dbReference>
<keyword evidence="3" id="KW-1185">Reference proteome</keyword>
<keyword evidence="1" id="KW-1133">Transmembrane helix</keyword>
<keyword evidence="1" id="KW-0472">Membrane</keyword>
<name>A0A4V3AN19_9GAMM</name>
<feature type="transmembrane region" description="Helical" evidence="1">
    <location>
        <begin position="9"/>
        <end position="28"/>
    </location>
</feature>
<evidence type="ECO:0000313" key="2">
    <source>
        <dbReference type="EMBL" id="TDK29022.1"/>
    </source>
</evidence>
<keyword evidence="1" id="KW-0812">Transmembrane</keyword>
<feature type="transmembrane region" description="Helical" evidence="1">
    <location>
        <begin position="40"/>
        <end position="58"/>
    </location>
</feature>
<proteinExistence type="predicted"/>
<accession>A0A4V3AN19</accession>
<reference evidence="2 3" key="1">
    <citation type="submission" date="2019-03" db="EMBL/GenBank/DDBJ databases">
        <title>Luteimonas zhaokaii sp.nov., isolated from the rectal contents of Plateau pika in Yushu, Qinghai Province, China.</title>
        <authorList>
            <person name="Zhang G."/>
        </authorList>
    </citation>
    <scope>NUCLEOTIDE SEQUENCE [LARGE SCALE GENOMIC DNA]</scope>
    <source>
        <strain evidence="2 3">THG-MD21</strain>
    </source>
</reference>
<dbReference type="OrthoDB" id="6053302at2"/>
<dbReference type="EMBL" id="SMTG01000009">
    <property type="protein sequence ID" value="TDK29022.1"/>
    <property type="molecule type" value="Genomic_DNA"/>
</dbReference>
<organism evidence="2 3">
    <name type="scientific">Luteimonas terrae</name>
    <dbReference type="NCBI Taxonomy" id="1530191"/>
    <lineage>
        <taxon>Bacteria</taxon>
        <taxon>Pseudomonadati</taxon>
        <taxon>Pseudomonadota</taxon>
        <taxon>Gammaproteobacteria</taxon>
        <taxon>Lysobacterales</taxon>
        <taxon>Lysobacteraceae</taxon>
        <taxon>Luteimonas</taxon>
    </lineage>
</organism>
<gene>
    <name evidence="2" type="ORF">E2F49_15805</name>
</gene>
<dbReference type="AlphaFoldDB" id="A0A4V3AN19"/>
<comment type="caution">
    <text evidence="2">The sequence shown here is derived from an EMBL/GenBank/DDBJ whole genome shotgun (WGS) entry which is preliminary data.</text>
</comment>
<feature type="transmembrane region" description="Helical" evidence="1">
    <location>
        <begin position="63"/>
        <end position="81"/>
    </location>
</feature>
<sequence>MTRHGIGRGAALSLVCGLAYWGLASWMIGGGEPWDAGTYWTLWYPGALLLSLALGLAFPARAWLWGLLVLLAQIPVVAVVAGVEPLILAGLLYALVLAVPAAAASALGGWWRRRRR</sequence>
<evidence type="ECO:0000256" key="1">
    <source>
        <dbReference type="SAM" id="Phobius"/>
    </source>
</evidence>
<feature type="transmembrane region" description="Helical" evidence="1">
    <location>
        <begin position="87"/>
        <end position="111"/>
    </location>
</feature>